<proteinExistence type="predicted"/>
<keyword evidence="1" id="KW-1133">Transmembrane helix</keyword>
<keyword evidence="3" id="KW-1185">Reference proteome</keyword>
<evidence type="ECO:0000313" key="3">
    <source>
        <dbReference type="Proteomes" id="UP000681414"/>
    </source>
</evidence>
<accession>A0A942TED2</accession>
<evidence type="ECO:0000256" key="1">
    <source>
        <dbReference type="SAM" id="Phobius"/>
    </source>
</evidence>
<dbReference type="Proteomes" id="UP000681414">
    <property type="component" value="Unassembled WGS sequence"/>
</dbReference>
<protein>
    <submittedName>
        <fullName evidence="2">Flp family type IVb pilin</fullName>
    </submittedName>
</protein>
<comment type="caution">
    <text evidence="2">The sequence shown here is derived from an EMBL/GenBank/DDBJ whole genome shotgun (WGS) entry which is preliminary data.</text>
</comment>
<dbReference type="EMBL" id="JAGYPG010000002">
    <property type="protein sequence ID" value="MBS4196148.1"/>
    <property type="molecule type" value="Genomic_DNA"/>
</dbReference>
<keyword evidence="1" id="KW-0472">Membrane</keyword>
<evidence type="ECO:0000313" key="2">
    <source>
        <dbReference type="EMBL" id="MBS4196148.1"/>
    </source>
</evidence>
<reference evidence="2 3" key="1">
    <citation type="submission" date="2021-05" db="EMBL/GenBank/DDBJ databases">
        <title>Novel Bacillus species.</title>
        <authorList>
            <person name="Liu G."/>
        </authorList>
    </citation>
    <scope>NUCLEOTIDE SEQUENCE [LARGE SCALE GENOMIC DNA]</scope>
    <source>
        <strain evidence="3">FJAT-49780</strain>
    </source>
</reference>
<gene>
    <name evidence="2" type="ORF">KHA97_13860</name>
</gene>
<feature type="transmembrane region" description="Helical" evidence="1">
    <location>
        <begin position="20"/>
        <end position="38"/>
    </location>
</feature>
<dbReference type="AlphaFoldDB" id="A0A942TED2"/>
<organism evidence="2 3">
    <name type="scientific">Lederbergia citri</name>
    <dbReference type="NCBI Taxonomy" id="2833580"/>
    <lineage>
        <taxon>Bacteria</taxon>
        <taxon>Bacillati</taxon>
        <taxon>Bacillota</taxon>
        <taxon>Bacilli</taxon>
        <taxon>Bacillales</taxon>
        <taxon>Bacillaceae</taxon>
        <taxon>Lederbergia</taxon>
    </lineage>
</organism>
<name>A0A942TED2_9BACI</name>
<dbReference type="RefSeq" id="WP_213125304.1">
    <property type="nucleotide sequence ID" value="NZ_JAGYPG010000002.1"/>
</dbReference>
<sequence>MMNQVMRLFKEEEGQALTEYGLLVGLISIAVIATLLLIGPQLKIIFDQILTALGGTAPK</sequence>
<keyword evidence="1" id="KW-0812">Transmembrane</keyword>